<dbReference type="EMBL" id="AHOM02000005">
    <property type="protein sequence ID" value="EJZ42300.1"/>
    <property type="molecule type" value="Genomic_DNA"/>
</dbReference>
<reference evidence="2 3" key="1">
    <citation type="submission" date="2012-08" db="EMBL/GenBank/DDBJ databases">
        <authorList>
            <person name="Harkins D.M."/>
            <person name="Durkin A.S."/>
            <person name="Selengut J.D."/>
            <person name="Sanka R."/>
            <person name="DePew J."/>
            <person name="Purushe J."/>
            <person name="Matthias M.A."/>
            <person name="Vinetz J.M."/>
            <person name="Sutton G.G."/>
            <person name="Nelson W.C."/>
            <person name="Fouts D.E."/>
        </authorList>
    </citation>
    <scope>NUCLEOTIDE SEQUENCE [LARGE SCALE GENOMIC DNA]</scope>
    <source>
        <strain evidence="2 3">MMD4847</strain>
    </source>
</reference>
<keyword evidence="3" id="KW-1185">Reference proteome</keyword>
<organism evidence="2 3">
    <name type="scientific">Leptospira licerasiae str. MMD4847</name>
    <dbReference type="NCBI Taxonomy" id="1049971"/>
    <lineage>
        <taxon>Bacteria</taxon>
        <taxon>Pseudomonadati</taxon>
        <taxon>Spirochaetota</taxon>
        <taxon>Spirochaetia</taxon>
        <taxon>Leptospirales</taxon>
        <taxon>Leptospiraceae</taxon>
        <taxon>Leptospira</taxon>
    </lineage>
</organism>
<protein>
    <recommendedName>
        <fullName evidence="1">DUF8156 domain-containing protein</fullName>
    </recommendedName>
</protein>
<evidence type="ECO:0000313" key="2">
    <source>
        <dbReference type="EMBL" id="EJZ42300.1"/>
    </source>
</evidence>
<name>A0ABN0H9N5_9LEPT</name>
<comment type="caution">
    <text evidence="2">The sequence shown here is derived from an EMBL/GenBank/DDBJ whole genome shotgun (WGS) entry which is preliminary data.</text>
</comment>
<accession>A0ABN0H9N5</accession>
<dbReference type="InterPro" id="IPR058469">
    <property type="entry name" value="DUF8156"/>
</dbReference>
<gene>
    <name evidence="2" type="ORF">LEP1GSC178_0036</name>
</gene>
<feature type="domain" description="DUF8156" evidence="1">
    <location>
        <begin position="1"/>
        <end position="87"/>
    </location>
</feature>
<evidence type="ECO:0000259" key="1">
    <source>
        <dbReference type="Pfam" id="PF26485"/>
    </source>
</evidence>
<dbReference type="Pfam" id="PF26485">
    <property type="entry name" value="DUF8156"/>
    <property type="match status" value="1"/>
</dbReference>
<sequence length="90" mass="10344">MGRTVIPYSQILKFEEESLKNYRRSLPAAKQEIIDEIFRIAKSNLASGVMASNTEPFHIILLSHNIELHREIDELKKVVARLQKQINGTL</sequence>
<proteinExistence type="predicted"/>
<dbReference type="Proteomes" id="UP000018720">
    <property type="component" value="Unassembled WGS sequence"/>
</dbReference>
<evidence type="ECO:0000313" key="3">
    <source>
        <dbReference type="Proteomes" id="UP000018720"/>
    </source>
</evidence>